<accession>A0A0B7K7Q4</accession>
<feature type="compositionally biased region" description="Low complexity" evidence="1">
    <location>
        <begin position="113"/>
        <end position="127"/>
    </location>
</feature>
<feature type="transmembrane region" description="Helical" evidence="2">
    <location>
        <begin position="79"/>
        <end position="100"/>
    </location>
</feature>
<keyword evidence="2" id="KW-0812">Transmembrane</keyword>
<feature type="region of interest" description="Disordered" evidence="1">
    <location>
        <begin position="1"/>
        <end position="23"/>
    </location>
</feature>
<proteinExistence type="predicted"/>
<keyword evidence="2" id="KW-0472">Membrane</keyword>
<reference evidence="3" key="1">
    <citation type="submission" date="2015-01" db="EMBL/GenBank/DDBJ databases">
        <authorList>
            <person name="Durling Mikael"/>
        </authorList>
    </citation>
    <scope>NUCLEOTIDE SEQUENCE</scope>
</reference>
<dbReference type="Gene3D" id="2.120.10.70">
    <property type="entry name" value="Fucose-specific lectin"/>
    <property type="match status" value="1"/>
</dbReference>
<protein>
    <recommendedName>
        <fullName evidence="4">Fucose-specific lectin</fullName>
    </recommendedName>
</protein>
<feature type="region of interest" description="Disordered" evidence="1">
    <location>
        <begin position="106"/>
        <end position="127"/>
    </location>
</feature>
<evidence type="ECO:0008006" key="4">
    <source>
        <dbReference type="Google" id="ProtNLM"/>
    </source>
</evidence>
<feature type="compositionally biased region" description="Polar residues" evidence="1">
    <location>
        <begin position="1"/>
        <end position="15"/>
    </location>
</feature>
<evidence type="ECO:0000256" key="1">
    <source>
        <dbReference type="SAM" id="MobiDB-lite"/>
    </source>
</evidence>
<keyword evidence="2" id="KW-1133">Transmembrane helix</keyword>
<organism evidence="3">
    <name type="scientific">Bionectria ochroleuca</name>
    <name type="common">Gliocladium roseum</name>
    <dbReference type="NCBI Taxonomy" id="29856"/>
    <lineage>
        <taxon>Eukaryota</taxon>
        <taxon>Fungi</taxon>
        <taxon>Dikarya</taxon>
        <taxon>Ascomycota</taxon>
        <taxon>Pezizomycotina</taxon>
        <taxon>Sordariomycetes</taxon>
        <taxon>Hypocreomycetidae</taxon>
        <taxon>Hypocreales</taxon>
        <taxon>Bionectriaceae</taxon>
        <taxon>Clonostachys</taxon>
    </lineage>
</organism>
<sequence>MSNPIRYTNFPSQPDYSGLQVAPDPVELSPEVVPGEEKIVSSYEVLKQDEVLYSPKKELPPVPDYPLTTKEKKRWPRKYYIIGAIAVIVIILAATLGGYFGSRKMPSKELDPSDNTNSTTTSTVSNEPTSLALDSSIWAVVWTTSDGGFVRCALYNAPRNGTLAYSMSTGSGAPDDSKWEQAISLEPQYPVANGAPIAISQLRQYAGDATTADTVDILVLYRDESQKIQQVWRNGGENRWETSTPDAFQDIAEWSKIASVTPPMWTNVEEQMRLASASDLTRCFSQRDGRLMEVQFRRGGVEDPEGGAAHLM</sequence>
<dbReference type="EMBL" id="CDPU01000034">
    <property type="protein sequence ID" value="CEO53338.1"/>
    <property type="molecule type" value="Genomic_DNA"/>
</dbReference>
<evidence type="ECO:0000313" key="3">
    <source>
        <dbReference type="EMBL" id="CEO53338.1"/>
    </source>
</evidence>
<name>A0A0B7K7Q4_BIOOC</name>
<dbReference type="AlphaFoldDB" id="A0A0B7K7Q4"/>
<gene>
    <name evidence="3" type="ORF">BN869_000009396_1</name>
</gene>
<evidence type="ECO:0000256" key="2">
    <source>
        <dbReference type="SAM" id="Phobius"/>
    </source>
</evidence>